<name>A0A9X3NLF9_9ACTN</name>
<organism evidence="4 5">
    <name type="scientific">Streptomonospora mangrovi</name>
    <dbReference type="NCBI Taxonomy" id="2883123"/>
    <lineage>
        <taxon>Bacteria</taxon>
        <taxon>Bacillati</taxon>
        <taxon>Actinomycetota</taxon>
        <taxon>Actinomycetes</taxon>
        <taxon>Streptosporangiales</taxon>
        <taxon>Nocardiopsidaceae</taxon>
        <taxon>Streptomonospora</taxon>
    </lineage>
</organism>
<keyword evidence="5" id="KW-1185">Reference proteome</keyword>
<dbReference type="InterPro" id="IPR036291">
    <property type="entry name" value="NAD(P)-bd_dom_sf"/>
</dbReference>
<dbReference type="PANTHER" id="PTHR42760">
    <property type="entry name" value="SHORT-CHAIN DEHYDROGENASES/REDUCTASES FAMILY MEMBER"/>
    <property type="match status" value="1"/>
</dbReference>
<dbReference type="PRINTS" id="PR00081">
    <property type="entry name" value="GDHRDH"/>
</dbReference>
<dbReference type="PANTHER" id="PTHR42760:SF133">
    <property type="entry name" value="3-OXOACYL-[ACYL-CARRIER-PROTEIN] REDUCTASE"/>
    <property type="match status" value="1"/>
</dbReference>
<dbReference type="RefSeq" id="WP_270072928.1">
    <property type="nucleotide sequence ID" value="NZ_JAJAQC010000025.1"/>
</dbReference>
<sequence length="285" mass="28589">MPAEEENRPRPAGAAGTAAGPAGSSGQVDPAGSTGPGMGGRVAVVTGGSRGIGRAVCEALARRGARVVVGYHADERGAEETAARCTALGGEPATPCRFDVADYAAVTAAVAGVVRAHRRVDVLVNNAGVGDAAAVLPTGPVEEWAAPVRTNLMGTLHCIKAASAYLLMSGRGAIVNVASIAGITGIAGLSGYAASKAGILGMTRALSREYARHRVRVNAVAPGYTADTGMVARIDDASLKEIVGRVALERLARPEEIAAAVAFLASDEAAYITGHTLVVDGGLTA</sequence>
<evidence type="ECO:0000256" key="2">
    <source>
        <dbReference type="ARBA" id="ARBA00023002"/>
    </source>
</evidence>
<comment type="caution">
    <text evidence="4">The sequence shown here is derived from an EMBL/GenBank/DDBJ whole genome shotgun (WGS) entry which is preliminary data.</text>
</comment>
<accession>A0A9X3NLF9</accession>
<dbReference type="InterPro" id="IPR002347">
    <property type="entry name" value="SDR_fam"/>
</dbReference>
<dbReference type="InterPro" id="IPR020904">
    <property type="entry name" value="Sc_DH/Rdtase_CS"/>
</dbReference>
<dbReference type="AlphaFoldDB" id="A0A9X3NLF9"/>
<feature type="compositionally biased region" description="Low complexity" evidence="3">
    <location>
        <begin position="11"/>
        <end position="26"/>
    </location>
</feature>
<gene>
    <name evidence="4" type="ORF">LG943_15195</name>
</gene>
<dbReference type="EMBL" id="JAJAQC010000025">
    <property type="protein sequence ID" value="MDA0565652.1"/>
    <property type="molecule type" value="Genomic_DNA"/>
</dbReference>
<feature type="region of interest" description="Disordered" evidence="3">
    <location>
        <begin position="1"/>
        <end position="42"/>
    </location>
</feature>
<protein>
    <submittedName>
        <fullName evidence="4">SDR family oxidoreductase</fullName>
    </submittedName>
</protein>
<dbReference type="FunFam" id="3.40.50.720:FF:000173">
    <property type="entry name" value="3-oxoacyl-[acyl-carrier protein] reductase"/>
    <property type="match status" value="1"/>
</dbReference>
<dbReference type="Proteomes" id="UP001140076">
    <property type="component" value="Unassembled WGS sequence"/>
</dbReference>
<proteinExistence type="inferred from homology"/>
<evidence type="ECO:0000256" key="1">
    <source>
        <dbReference type="ARBA" id="ARBA00006484"/>
    </source>
</evidence>
<keyword evidence="2" id="KW-0560">Oxidoreductase</keyword>
<dbReference type="GO" id="GO:0016616">
    <property type="term" value="F:oxidoreductase activity, acting on the CH-OH group of donors, NAD or NADP as acceptor"/>
    <property type="evidence" value="ECO:0007669"/>
    <property type="project" value="TreeGrafter"/>
</dbReference>
<dbReference type="SUPFAM" id="SSF51735">
    <property type="entry name" value="NAD(P)-binding Rossmann-fold domains"/>
    <property type="match status" value="1"/>
</dbReference>
<evidence type="ECO:0000313" key="5">
    <source>
        <dbReference type="Proteomes" id="UP001140076"/>
    </source>
</evidence>
<dbReference type="PRINTS" id="PR00080">
    <property type="entry name" value="SDRFAMILY"/>
</dbReference>
<evidence type="ECO:0000313" key="4">
    <source>
        <dbReference type="EMBL" id="MDA0565652.1"/>
    </source>
</evidence>
<reference evidence="4" key="1">
    <citation type="submission" date="2021-10" db="EMBL/GenBank/DDBJ databases">
        <title>Streptomonospora sp. nov., isolated from mangrove soil.</title>
        <authorList>
            <person name="Chen X."/>
            <person name="Ge X."/>
            <person name="Liu W."/>
        </authorList>
    </citation>
    <scope>NUCLEOTIDE SEQUENCE</scope>
    <source>
        <strain evidence="4">S1-112</strain>
    </source>
</reference>
<dbReference type="Pfam" id="PF13561">
    <property type="entry name" value="adh_short_C2"/>
    <property type="match status" value="1"/>
</dbReference>
<dbReference type="PROSITE" id="PS00061">
    <property type="entry name" value="ADH_SHORT"/>
    <property type="match status" value="1"/>
</dbReference>
<evidence type="ECO:0000256" key="3">
    <source>
        <dbReference type="SAM" id="MobiDB-lite"/>
    </source>
</evidence>
<dbReference type="Gene3D" id="3.40.50.720">
    <property type="entry name" value="NAD(P)-binding Rossmann-like Domain"/>
    <property type="match status" value="1"/>
</dbReference>
<comment type="similarity">
    <text evidence="1">Belongs to the short-chain dehydrogenases/reductases (SDR) family.</text>
</comment>